<dbReference type="InterPro" id="IPR011009">
    <property type="entry name" value="Kinase-like_dom_sf"/>
</dbReference>
<dbReference type="SMART" id="SM00220">
    <property type="entry name" value="S_TKc"/>
    <property type="match status" value="1"/>
</dbReference>
<sequence>MFFESDSQPGQQVRRLRKEEVWRKVKYLGEGGFGSVWLEQCPTTGSQPKSRAVKAIPKVSTLSLTIDYKRELEAIAKFSQAKVGPFEAISRIIINVRQYDGFFVRSFGWYEDAKLAYITMEYFELGDLQKHLWRPIPEQETQQVVHQLLEGLEQLHMNGFAHRDLKPANIFVVKKGPDWWVKIGDFGISKRVHDGTTSLRTLIGTPGFIAPEVLENDGSDLSYTCKVDMWSLGVITHYMITATLPFDEQPKLRRYTKDGHFPSAALVCSDVSQECHDFIINGLMATAAATRLSASDALQHRWLNHLCKTQGMVSTSKTAIASLESTEASAKWSALNGTEYQPSGRTALQMHTEQKGEAYLSLGPASMQAMHGQGKTIEQINIEITSIIQNGRSLYRQDRYKEAENPTPQLPMMAELGLALSLIGTIDICLKYGAKVIEKYKHFKEAQTGIEERITSIEATWAKISQQLRFLQSIWDSLDEDYRDLQGRVLRILQRKLDGAVTQISKLEKRSQISSSGQEKWKAAKYALEVKKTVDAAIQDLQIWQREFDPTWYLVMRVADLTIDQSLVKTSNTDTLSFARHVRGALQEEPQRKASIFLPENQLSCAQRSKIPFSTFEVIDIPGLNTFIIDSVEFEPRKDASIFVKDIRRLAQKLQQVDSFQFNLPNCLGVVRMKDHETQKYRSFNFIFRIPNDHHKPQSLRNNLYETNYSLNDRIDLAKQLATSVSYLHTLDFVHKGIRPETVLIFQGIESYHLQLSLMGFKTFRTADGRTMRLGNSERAEDIYQHPERQGISPVADYIMQHDIYSLGVCLLEIGLWESLVARDGHINLPSVNAKLDSSTVLKDYFTTIAGESLPMKMGDKYAQVVISCLTCLDDTNDDFGDPSQFEDEDGILIGVKYIEKV</sequence>
<evidence type="ECO:0000259" key="1">
    <source>
        <dbReference type="PROSITE" id="PS50011"/>
    </source>
</evidence>
<evidence type="ECO:0000313" key="3">
    <source>
        <dbReference type="Proteomes" id="UP000053095"/>
    </source>
</evidence>
<gene>
    <name evidence="2" type="ORF">TCE0_060f19547</name>
</gene>
<dbReference type="AlphaFoldDB" id="A0A6V8HQ17"/>
<proteinExistence type="predicted"/>
<dbReference type="GO" id="GO:0004672">
    <property type="term" value="F:protein kinase activity"/>
    <property type="evidence" value="ECO:0007669"/>
    <property type="project" value="InterPro"/>
</dbReference>
<accession>A0A6V8HQ17</accession>
<dbReference type="Proteomes" id="UP000053095">
    <property type="component" value="Unassembled WGS sequence"/>
</dbReference>
<keyword evidence="3" id="KW-1185">Reference proteome</keyword>
<dbReference type="SUPFAM" id="SSF56112">
    <property type="entry name" value="Protein kinase-like (PK-like)"/>
    <property type="match status" value="2"/>
</dbReference>
<protein>
    <submittedName>
        <fullName evidence="2">HET-s/LopB domain protein</fullName>
    </submittedName>
</protein>
<organism evidence="2 3">
    <name type="scientific">Talaromyces pinophilus</name>
    <name type="common">Penicillium pinophilum</name>
    <dbReference type="NCBI Taxonomy" id="128442"/>
    <lineage>
        <taxon>Eukaryota</taxon>
        <taxon>Fungi</taxon>
        <taxon>Dikarya</taxon>
        <taxon>Ascomycota</taxon>
        <taxon>Pezizomycotina</taxon>
        <taxon>Eurotiomycetes</taxon>
        <taxon>Eurotiomycetidae</taxon>
        <taxon>Eurotiales</taxon>
        <taxon>Trichocomaceae</taxon>
        <taxon>Talaromyces</taxon>
        <taxon>Talaromyces sect. Talaromyces</taxon>
    </lineage>
</organism>
<dbReference type="PANTHER" id="PTHR24347">
    <property type="entry name" value="SERINE/THREONINE-PROTEIN KINASE"/>
    <property type="match status" value="1"/>
</dbReference>
<dbReference type="PROSITE" id="PS50011">
    <property type="entry name" value="PROTEIN_KINASE_DOM"/>
    <property type="match status" value="2"/>
</dbReference>
<evidence type="ECO:0000313" key="2">
    <source>
        <dbReference type="EMBL" id="GAM44149.1"/>
    </source>
</evidence>
<dbReference type="InterPro" id="IPR008271">
    <property type="entry name" value="Ser/Thr_kinase_AS"/>
</dbReference>
<dbReference type="GO" id="GO:0005524">
    <property type="term" value="F:ATP binding"/>
    <property type="evidence" value="ECO:0007669"/>
    <property type="project" value="InterPro"/>
</dbReference>
<feature type="domain" description="Protein kinase" evidence="1">
    <location>
        <begin position="22"/>
        <end position="303"/>
    </location>
</feature>
<name>A0A6V8HQ17_TALPI</name>
<dbReference type="InterPro" id="IPR000719">
    <property type="entry name" value="Prot_kinase_dom"/>
</dbReference>
<dbReference type="PROSITE" id="PS00108">
    <property type="entry name" value="PROTEIN_KINASE_ST"/>
    <property type="match status" value="1"/>
</dbReference>
<feature type="domain" description="Protein kinase" evidence="1">
    <location>
        <begin position="616"/>
        <end position="902"/>
    </location>
</feature>
<dbReference type="Pfam" id="PF00069">
    <property type="entry name" value="Pkinase"/>
    <property type="match status" value="1"/>
</dbReference>
<reference evidence="3" key="1">
    <citation type="journal article" date="2015" name="Genome Announc.">
        <title>Draft genome sequence of Talaromyces cellulolyticus strain Y-94, a source of lignocellulosic biomass-degrading enzymes.</title>
        <authorList>
            <person name="Fujii T."/>
            <person name="Koike H."/>
            <person name="Sawayama S."/>
            <person name="Yano S."/>
            <person name="Inoue H."/>
        </authorList>
    </citation>
    <scope>NUCLEOTIDE SEQUENCE [LARGE SCALE GENOMIC DNA]</scope>
    <source>
        <strain evidence="3">Y-94</strain>
    </source>
</reference>
<comment type="caution">
    <text evidence="2">The sequence shown here is derived from an EMBL/GenBank/DDBJ whole genome shotgun (WGS) entry which is preliminary data.</text>
</comment>
<dbReference type="EMBL" id="DF933856">
    <property type="protein sequence ID" value="GAM44149.1"/>
    <property type="molecule type" value="Genomic_DNA"/>
</dbReference>
<dbReference type="Gene3D" id="1.10.510.10">
    <property type="entry name" value="Transferase(Phosphotransferase) domain 1"/>
    <property type="match status" value="2"/>
</dbReference>